<dbReference type="InterPro" id="IPR015424">
    <property type="entry name" value="PyrdxlP-dep_Trfase"/>
</dbReference>
<accession>A0A5E4PHU9</accession>
<dbReference type="GO" id="GO:0030170">
    <property type="term" value="F:pyridoxal phosphate binding"/>
    <property type="evidence" value="ECO:0007669"/>
    <property type="project" value="InterPro"/>
</dbReference>
<dbReference type="Proteomes" id="UP000324194">
    <property type="component" value="Chromosome 1"/>
</dbReference>
<organism evidence="7 8">
    <name type="scientific">Aquicella siphonis</name>
    <dbReference type="NCBI Taxonomy" id="254247"/>
    <lineage>
        <taxon>Bacteria</taxon>
        <taxon>Pseudomonadati</taxon>
        <taxon>Pseudomonadota</taxon>
        <taxon>Gammaproteobacteria</taxon>
        <taxon>Legionellales</taxon>
        <taxon>Coxiellaceae</taxon>
        <taxon>Aquicella</taxon>
    </lineage>
</organism>
<dbReference type="AlphaFoldDB" id="A0A5E4PHU9"/>
<evidence type="ECO:0000313" key="7">
    <source>
        <dbReference type="EMBL" id="VVC75901.1"/>
    </source>
</evidence>
<dbReference type="PANTHER" id="PTHR46101">
    <property type="match status" value="1"/>
</dbReference>
<dbReference type="RefSeq" id="WP_148339168.1">
    <property type="nucleotide sequence ID" value="NZ_LR699119.1"/>
</dbReference>
<feature type="modified residue" description="N6-(pyridoxal phosphate)lysine" evidence="6">
    <location>
        <position position="324"/>
    </location>
</feature>
<dbReference type="EMBL" id="LR699119">
    <property type="protein sequence ID" value="VVC75901.1"/>
    <property type="molecule type" value="Genomic_DNA"/>
</dbReference>
<gene>
    <name evidence="7" type="primary">hdc</name>
    <name evidence="7" type="ORF">AQUSIP_12020</name>
</gene>
<evidence type="ECO:0000256" key="1">
    <source>
        <dbReference type="ARBA" id="ARBA00001933"/>
    </source>
</evidence>
<dbReference type="InterPro" id="IPR002129">
    <property type="entry name" value="PyrdxlP-dep_de-COase"/>
</dbReference>
<sequence>MWKKSFPFRHASNEEYRIDDYKALLRYVNQLAAHKLGYPVSLLTYLGIVNNQILGIKPGTLANVLLNNVGDPFKDSETSLLEVKKHEREIISIFERFYGLPLNEARGYVTTGGTEGNFASLWWSKRYLINNTLDMLIEKDNLIKLQHKQEQELEAALAKIPINDYRSRVEHLQKIIDIKDAIASTKNIVQQLLTPTVFYCKGHTHYSIPKVSEILRLNIRPIQPNDDGSISLTDLKKELLLHAGANPHSGVIVIANIGTTITGAIDDVPNIKKLLLETLPIQNYTIHMDGALTGFVLPIIKPFGNVENYFTAIGVNTLAVSAHKYPGLSQPCGIILAQKDFFNKAFEKSERSIEYVGNIVDVTITGSRSGLNVLMFHNALRSLGLDKGTEKLTLMVRENLDNAKYLYQELVKMYGQDKVYYPHQFNVIFPRPSQELAKKYQLMLTGDNATICVLTNATRKLINEFLKDLNHEKESAMNKTITKTEYTIHTLQEEHVKSTVELFTKSFCDSEPITRHLNVRYQDYEPFAREVVQKAIKEGLSKVAINRQNRVIACTIAEDMADPFIPHAAHYPKLKPVFALLDELSKPFTAGKKFVPGKIVHVWIAAVDQAYRGLGLSTEIDIACVEGAARKGYDFAYAEFTNPLSEKVTSQFKILQLYNKIQYDDFVWENSSMPFKGLEGAAASYVATIRPGVKLDSLPNCYASREHVKTD</sequence>
<dbReference type="KEGG" id="asip:AQUSIP_12020"/>
<keyword evidence="4 6" id="KW-0663">Pyridoxal phosphate</keyword>
<reference evidence="7 8" key="1">
    <citation type="submission" date="2019-08" db="EMBL/GenBank/DDBJ databases">
        <authorList>
            <person name="Guy L."/>
        </authorList>
    </citation>
    <scope>NUCLEOTIDE SEQUENCE [LARGE SCALE GENOMIC DNA]</scope>
    <source>
        <strain evidence="7 8">SGT-108</strain>
    </source>
</reference>
<evidence type="ECO:0000313" key="8">
    <source>
        <dbReference type="Proteomes" id="UP000324194"/>
    </source>
</evidence>
<dbReference type="OrthoDB" id="9803665at2"/>
<evidence type="ECO:0000256" key="4">
    <source>
        <dbReference type="ARBA" id="ARBA00022898"/>
    </source>
</evidence>
<keyword evidence="3" id="KW-0210">Decarboxylase</keyword>
<dbReference type="SUPFAM" id="SSF55729">
    <property type="entry name" value="Acyl-CoA N-acyltransferases (Nat)"/>
    <property type="match status" value="1"/>
</dbReference>
<dbReference type="SUPFAM" id="SSF53383">
    <property type="entry name" value="PLP-dependent transferases"/>
    <property type="match status" value="1"/>
</dbReference>
<keyword evidence="8" id="KW-1185">Reference proteome</keyword>
<proteinExistence type="inferred from homology"/>
<comment type="similarity">
    <text evidence="2">Belongs to the group II decarboxylase family.</text>
</comment>
<dbReference type="InterPro" id="IPR015421">
    <property type="entry name" value="PyrdxlP-dep_Trfase_major"/>
</dbReference>
<dbReference type="Pfam" id="PF00282">
    <property type="entry name" value="Pyridoxal_deC"/>
    <property type="match status" value="1"/>
</dbReference>
<dbReference type="Gene3D" id="3.40.630.30">
    <property type="match status" value="1"/>
</dbReference>
<name>A0A5E4PHU9_9COXI</name>
<dbReference type="PANTHER" id="PTHR46101:SF2">
    <property type="entry name" value="SERINE DECARBOXYLASE"/>
    <property type="match status" value="1"/>
</dbReference>
<dbReference type="Gene3D" id="3.40.640.10">
    <property type="entry name" value="Type I PLP-dependent aspartate aminotransferase-like (Major domain)"/>
    <property type="match status" value="1"/>
</dbReference>
<dbReference type="GO" id="GO:0016831">
    <property type="term" value="F:carboxy-lyase activity"/>
    <property type="evidence" value="ECO:0007669"/>
    <property type="project" value="UniProtKB-KW"/>
</dbReference>
<evidence type="ECO:0000256" key="5">
    <source>
        <dbReference type="ARBA" id="ARBA00023239"/>
    </source>
</evidence>
<dbReference type="InterPro" id="IPR016181">
    <property type="entry name" value="Acyl_CoA_acyltransferase"/>
</dbReference>
<keyword evidence="5" id="KW-0456">Lyase</keyword>
<evidence type="ECO:0000256" key="2">
    <source>
        <dbReference type="ARBA" id="ARBA00009533"/>
    </source>
</evidence>
<evidence type="ECO:0000256" key="3">
    <source>
        <dbReference type="ARBA" id="ARBA00022793"/>
    </source>
</evidence>
<comment type="cofactor">
    <cofactor evidence="1 6">
        <name>pyridoxal 5'-phosphate</name>
        <dbReference type="ChEBI" id="CHEBI:597326"/>
    </cofactor>
</comment>
<protein>
    <submittedName>
        <fullName evidence="7">Histidine decarboxylase</fullName>
    </submittedName>
</protein>
<evidence type="ECO:0000256" key="6">
    <source>
        <dbReference type="PIRSR" id="PIRSR602129-50"/>
    </source>
</evidence>
<dbReference type="GO" id="GO:0019752">
    <property type="term" value="P:carboxylic acid metabolic process"/>
    <property type="evidence" value="ECO:0007669"/>
    <property type="project" value="InterPro"/>
</dbReference>
<dbReference type="InterPro" id="IPR051151">
    <property type="entry name" value="Group_II_Decarboxylase"/>
</dbReference>